<name>A0A5B6VZ43_9ROSI</name>
<sequence>MTWDQITEKFLLKYFASAKTTKLRSDISLLAQIELEIVPSSWVTFVVTSLNLLQRQIIDVAASGTLNNKTPEVAQEFIKEMALNNYKWQVMRTKLIKATGVLNMDVVVMLTTLSKKIDGLSCSKHGNSVMQCNAMRLERG</sequence>
<keyword evidence="2" id="KW-1185">Reference proteome</keyword>
<proteinExistence type="predicted"/>
<evidence type="ECO:0000313" key="2">
    <source>
        <dbReference type="Proteomes" id="UP000325315"/>
    </source>
</evidence>
<organism evidence="1 2">
    <name type="scientific">Gossypium australe</name>
    <dbReference type="NCBI Taxonomy" id="47621"/>
    <lineage>
        <taxon>Eukaryota</taxon>
        <taxon>Viridiplantae</taxon>
        <taxon>Streptophyta</taxon>
        <taxon>Embryophyta</taxon>
        <taxon>Tracheophyta</taxon>
        <taxon>Spermatophyta</taxon>
        <taxon>Magnoliopsida</taxon>
        <taxon>eudicotyledons</taxon>
        <taxon>Gunneridae</taxon>
        <taxon>Pentapetalae</taxon>
        <taxon>rosids</taxon>
        <taxon>malvids</taxon>
        <taxon>Malvales</taxon>
        <taxon>Malvaceae</taxon>
        <taxon>Malvoideae</taxon>
        <taxon>Gossypium</taxon>
    </lineage>
</organism>
<gene>
    <name evidence="1" type="ORF">EPI10_024994</name>
</gene>
<accession>A0A5B6VZ43</accession>
<evidence type="ECO:0000313" key="1">
    <source>
        <dbReference type="EMBL" id="KAA3474731.1"/>
    </source>
</evidence>
<protein>
    <submittedName>
        <fullName evidence="1">Pentatricopeptide repeat-containing protein chloroplastic-like</fullName>
    </submittedName>
</protein>
<reference evidence="2" key="1">
    <citation type="journal article" date="2019" name="Plant Biotechnol. J.">
        <title>Genome sequencing of the Australian wild diploid species Gossypium australe highlights disease resistance and delayed gland morphogenesis.</title>
        <authorList>
            <person name="Cai Y."/>
            <person name="Cai X."/>
            <person name="Wang Q."/>
            <person name="Wang P."/>
            <person name="Zhang Y."/>
            <person name="Cai C."/>
            <person name="Xu Y."/>
            <person name="Wang K."/>
            <person name="Zhou Z."/>
            <person name="Wang C."/>
            <person name="Geng S."/>
            <person name="Li B."/>
            <person name="Dong Q."/>
            <person name="Hou Y."/>
            <person name="Wang H."/>
            <person name="Ai P."/>
            <person name="Liu Z."/>
            <person name="Yi F."/>
            <person name="Sun M."/>
            <person name="An G."/>
            <person name="Cheng J."/>
            <person name="Zhang Y."/>
            <person name="Shi Q."/>
            <person name="Xie Y."/>
            <person name="Shi X."/>
            <person name="Chang Y."/>
            <person name="Huang F."/>
            <person name="Chen Y."/>
            <person name="Hong S."/>
            <person name="Mi L."/>
            <person name="Sun Q."/>
            <person name="Zhang L."/>
            <person name="Zhou B."/>
            <person name="Peng R."/>
            <person name="Zhang X."/>
            <person name="Liu F."/>
        </authorList>
    </citation>
    <scope>NUCLEOTIDE SEQUENCE [LARGE SCALE GENOMIC DNA]</scope>
    <source>
        <strain evidence="2">cv. PA1801</strain>
    </source>
</reference>
<dbReference type="AlphaFoldDB" id="A0A5B6VZ43"/>
<dbReference type="EMBL" id="SMMG02000005">
    <property type="protein sequence ID" value="KAA3474731.1"/>
    <property type="molecule type" value="Genomic_DNA"/>
</dbReference>
<dbReference type="Proteomes" id="UP000325315">
    <property type="component" value="Unassembled WGS sequence"/>
</dbReference>
<comment type="caution">
    <text evidence="1">The sequence shown here is derived from an EMBL/GenBank/DDBJ whole genome shotgun (WGS) entry which is preliminary data.</text>
</comment>
<dbReference type="OrthoDB" id="1305902at2759"/>